<accession>A0A382KZ66</accession>
<sequence length="65" mass="7397">VNKKQSYHLSEHLENEEFDEDFEIKTIDYSVFSKGSLDGKMQFASQLGNALKEIGFICIIVLVIS</sequence>
<reference evidence="1" key="1">
    <citation type="submission" date="2018-05" db="EMBL/GenBank/DDBJ databases">
        <authorList>
            <person name="Lanie J.A."/>
            <person name="Ng W.-L."/>
            <person name="Kazmierczak K.M."/>
            <person name="Andrzejewski T.M."/>
            <person name="Davidsen T.M."/>
            <person name="Wayne K.J."/>
            <person name="Tettelin H."/>
            <person name="Glass J.I."/>
            <person name="Rusch D."/>
            <person name="Podicherti R."/>
            <person name="Tsui H.-C.T."/>
            <person name="Winkler M.E."/>
        </authorList>
    </citation>
    <scope>NUCLEOTIDE SEQUENCE</scope>
</reference>
<feature type="non-terminal residue" evidence="1">
    <location>
        <position position="65"/>
    </location>
</feature>
<organism evidence="1">
    <name type="scientific">marine metagenome</name>
    <dbReference type="NCBI Taxonomy" id="408172"/>
    <lineage>
        <taxon>unclassified sequences</taxon>
        <taxon>metagenomes</taxon>
        <taxon>ecological metagenomes</taxon>
    </lineage>
</organism>
<name>A0A382KZ66_9ZZZZ</name>
<feature type="non-terminal residue" evidence="1">
    <location>
        <position position="1"/>
    </location>
</feature>
<dbReference type="InterPro" id="IPR027443">
    <property type="entry name" value="IPNS-like_sf"/>
</dbReference>
<gene>
    <name evidence="1" type="ORF">METZ01_LOCUS281206</name>
</gene>
<proteinExistence type="predicted"/>
<dbReference type="Gene3D" id="2.60.120.330">
    <property type="entry name" value="B-lactam Antibiotic, Isopenicillin N Synthase, Chain"/>
    <property type="match status" value="1"/>
</dbReference>
<dbReference type="AlphaFoldDB" id="A0A382KZ66"/>
<dbReference type="EMBL" id="UINC01083037">
    <property type="protein sequence ID" value="SVC28352.1"/>
    <property type="molecule type" value="Genomic_DNA"/>
</dbReference>
<evidence type="ECO:0000313" key="1">
    <source>
        <dbReference type="EMBL" id="SVC28352.1"/>
    </source>
</evidence>
<protein>
    <submittedName>
        <fullName evidence="1">Uncharacterized protein</fullName>
    </submittedName>
</protein>